<dbReference type="KEGG" id="ssua:FPZ54_05695"/>
<dbReference type="EMBL" id="CP042239">
    <property type="protein sequence ID" value="QDX25561.1"/>
    <property type="molecule type" value="Genomic_DNA"/>
</dbReference>
<dbReference type="PANTHER" id="PTHR30535:SF34">
    <property type="entry name" value="MOLYBDATE-BINDING PROTEIN MOLA"/>
    <property type="match status" value="1"/>
</dbReference>
<dbReference type="Proteomes" id="UP000318055">
    <property type="component" value="Chromosome"/>
</dbReference>
<dbReference type="SUPFAM" id="SSF53807">
    <property type="entry name" value="Helical backbone' metal receptor"/>
    <property type="match status" value="1"/>
</dbReference>
<name>A0A518RDT6_9SPHN</name>
<dbReference type="PANTHER" id="PTHR30535">
    <property type="entry name" value="VITAMIN B12-BINDING PROTEIN"/>
    <property type="match status" value="1"/>
</dbReference>
<sequence length="283" mass="29813">MEAAMARLGFATLGMIALGVGAAAWGARPATRDAAPAAPKRVVSFNLCADQLIVALADRAQIAGLTHNATDPWMSAAAERARGLPRLSSSGEQILAIQPDLVVGMPAGPAAALIARQGYPTLDFRFANSVDELYLSIRETAAALGHPARGAALIARMQADLAAIPRTGRGRVAAFYQRRGFMTGTGTLVDDLMRRAGLVNLAAKLGKPPLAQVSIEEMVAAKPDFLIVDSASDTVTDQGTEMLHHPALRNIPRIRLPEAWTVCAGPAYVQAAQSIAVQIARHR</sequence>
<dbReference type="Gene3D" id="3.40.50.1980">
    <property type="entry name" value="Nitrogenase molybdenum iron protein domain"/>
    <property type="match status" value="2"/>
</dbReference>
<reference evidence="2 3" key="1">
    <citation type="submission" date="2019-07" db="EMBL/GenBank/DDBJ databases">
        <title>Sphingomonas alkalisoli sp. nov., isolated from rhizosphere soil of Suaedae salsa.</title>
        <authorList>
            <person name="Zhang H."/>
            <person name="Xu L."/>
            <person name="Zhang J.-X."/>
            <person name="Sun J.-Q."/>
        </authorList>
    </citation>
    <scope>NUCLEOTIDE SEQUENCE [LARGE SCALE GENOMIC DNA]</scope>
    <source>
        <strain evidence="2 3">XS-10</strain>
    </source>
</reference>
<evidence type="ECO:0000313" key="2">
    <source>
        <dbReference type="EMBL" id="QDX25561.1"/>
    </source>
</evidence>
<proteinExistence type="predicted"/>
<keyword evidence="3" id="KW-1185">Reference proteome</keyword>
<dbReference type="InterPro" id="IPR002491">
    <property type="entry name" value="ABC_transptr_periplasmic_BD"/>
</dbReference>
<evidence type="ECO:0000259" key="1">
    <source>
        <dbReference type="PROSITE" id="PS50983"/>
    </source>
</evidence>
<feature type="domain" description="Fe/B12 periplasmic-binding" evidence="1">
    <location>
        <begin position="41"/>
        <end position="283"/>
    </location>
</feature>
<dbReference type="InterPro" id="IPR050902">
    <property type="entry name" value="ABC_Transporter_SBP"/>
</dbReference>
<organism evidence="2 3">
    <name type="scientific">Sphingomonas suaedae</name>
    <dbReference type="NCBI Taxonomy" id="2599297"/>
    <lineage>
        <taxon>Bacteria</taxon>
        <taxon>Pseudomonadati</taxon>
        <taxon>Pseudomonadota</taxon>
        <taxon>Alphaproteobacteria</taxon>
        <taxon>Sphingomonadales</taxon>
        <taxon>Sphingomonadaceae</taxon>
        <taxon>Sphingomonas</taxon>
    </lineage>
</organism>
<evidence type="ECO:0000313" key="3">
    <source>
        <dbReference type="Proteomes" id="UP000318055"/>
    </source>
</evidence>
<dbReference type="Pfam" id="PF01497">
    <property type="entry name" value="Peripla_BP_2"/>
    <property type="match status" value="1"/>
</dbReference>
<accession>A0A518RDT6</accession>
<dbReference type="PROSITE" id="PS50983">
    <property type="entry name" value="FE_B12_PBP"/>
    <property type="match status" value="1"/>
</dbReference>
<dbReference type="OrthoDB" id="1632039at2"/>
<dbReference type="AlphaFoldDB" id="A0A518RDT6"/>
<protein>
    <submittedName>
        <fullName evidence="2">ABC transporter substrate-binding protein</fullName>
    </submittedName>
</protein>
<gene>
    <name evidence="2" type="ORF">FPZ54_05695</name>
</gene>